<dbReference type="GO" id="GO:0008289">
    <property type="term" value="F:lipid binding"/>
    <property type="evidence" value="ECO:0007669"/>
    <property type="project" value="UniProtKB-KW"/>
</dbReference>
<evidence type="ECO:0000256" key="1">
    <source>
        <dbReference type="ARBA" id="ARBA00004609"/>
    </source>
</evidence>
<reference evidence="15 16" key="1">
    <citation type="submission" date="2024-02" db="EMBL/GenBank/DDBJ databases">
        <authorList>
            <person name="Vignale AGUSTIN F."/>
            <person name="Sosa J E."/>
            <person name="Modenutti C."/>
        </authorList>
    </citation>
    <scope>NUCLEOTIDE SEQUENCE [LARGE SCALE GENOMIC DNA]</scope>
</reference>
<dbReference type="FunFam" id="1.10.110.10:FF:000001">
    <property type="entry name" value="Bifunctional inhibitor/lipid-transfer protein/seed storage 2S albumin superfamily protein"/>
    <property type="match status" value="1"/>
</dbReference>
<keyword evidence="10" id="KW-0449">Lipoprotein</keyword>
<dbReference type="InterPro" id="IPR016140">
    <property type="entry name" value="Bifunc_inhib/LTP/seed_store"/>
</dbReference>
<protein>
    <recommendedName>
        <fullName evidence="14">Bifunctional inhibitor/plant lipid transfer protein/seed storage helical domain-containing protein</fullName>
    </recommendedName>
</protein>
<keyword evidence="7" id="KW-0446">Lipid-binding</keyword>
<feature type="transmembrane region" description="Helical" evidence="12">
    <location>
        <begin position="196"/>
        <end position="218"/>
    </location>
</feature>
<feature type="chain" id="PRO_5044818930" description="Bifunctional inhibitor/plant lipid transfer protein/seed storage helical domain-containing protein" evidence="13">
    <location>
        <begin position="23"/>
        <end position="219"/>
    </location>
</feature>
<proteinExistence type="inferred from homology"/>
<dbReference type="SMART" id="SM00499">
    <property type="entry name" value="AAI"/>
    <property type="match status" value="1"/>
</dbReference>
<dbReference type="AlphaFoldDB" id="A0ABC8TXR6"/>
<sequence>MMNFRLVTCIIVATWAVVAVNGAKHYPNSPSSQPPVLAPAPSAGCDTLIFEMVDCLSFLSNGGNETVPEASCCDGFKVVLDTDSECICEALKSSADLGVSVNMTKAAALPSDCGVSAPPLSSFSSAPGAAPGMSNPPTVNAPPPESPALPPTASAPPPKSTNPPVPSPTVNPSTPAPSILPRGGAAPAQSPANSGAYTTFASLAVLISVAFATCIFVLA</sequence>
<dbReference type="InterPro" id="IPR043325">
    <property type="entry name" value="LTSS"/>
</dbReference>
<keyword evidence="8" id="KW-1015">Disulfide bond</keyword>
<evidence type="ECO:0000256" key="13">
    <source>
        <dbReference type="SAM" id="SignalP"/>
    </source>
</evidence>
<feature type="compositionally biased region" description="Low complexity" evidence="11">
    <location>
        <begin position="124"/>
        <end position="137"/>
    </location>
</feature>
<accession>A0ABC8TXR6</accession>
<feature type="compositionally biased region" description="Pro residues" evidence="11">
    <location>
        <begin position="139"/>
        <end position="169"/>
    </location>
</feature>
<comment type="similarity">
    <text evidence="2">Belongs to the plant LTP family.</text>
</comment>
<keyword evidence="12" id="KW-0472">Membrane</keyword>
<dbReference type="InterPro" id="IPR000528">
    <property type="entry name" value="Plant_nsLTP"/>
</dbReference>
<organism evidence="15 16">
    <name type="scientific">Ilex paraguariensis</name>
    <name type="common">yerba mate</name>
    <dbReference type="NCBI Taxonomy" id="185542"/>
    <lineage>
        <taxon>Eukaryota</taxon>
        <taxon>Viridiplantae</taxon>
        <taxon>Streptophyta</taxon>
        <taxon>Embryophyta</taxon>
        <taxon>Tracheophyta</taxon>
        <taxon>Spermatophyta</taxon>
        <taxon>Magnoliopsida</taxon>
        <taxon>eudicotyledons</taxon>
        <taxon>Gunneridae</taxon>
        <taxon>Pentapetalae</taxon>
        <taxon>asterids</taxon>
        <taxon>campanulids</taxon>
        <taxon>Aquifoliales</taxon>
        <taxon>Aquifoliaceae</taxon>
        <taxon>Ilex</taxon>
    </lineage>
</organism>
<evidence type="ECO:0000256" key="10">
    <source>
        <dbReference type="ARBA" id="ARBA00023288"/>
    </source>
</evidence>
<evidence type="ECO:0000256" key="9">
    <source>
        <dbReference type="ARBA" id="ARBA00023180"/>
    </source>
</evidence>
<evidence type="ECO:0000256" key="4">
    <source>
        <dbReference type="ARBA" id="ARBA00022475"/>
    </source>
</evidence>
<evidence type="ECO:0000256" key="5">
    <source>
        <dbReference type="ARBA" id="ARBA00022622"/>
    </source>
</evidence>
<dbReference type="InterPro" id="IPR036312">
    <property type="entry name" value="Bifun_inhib/LTP/seed_sf"/>
</dbReference>
<dbReference type="Pfam" id="PF14368">
    <property type="entry name" value="LTP_2"/>
    <property type="match status" value="1"/>
</dbReference>
<dbReference type="PANTHER" id="PTHR33044">
    <property type="entry name" value="BIFUNCTIONAL INHIBITOR/LIPID-TRANSFER PROTEIN/SEED STORAGE 2S ALBUMIN SUPERFAMILY PROTEIN-RELATED"/>
    <property type="match status" value="1"/>
</dbReference>
<dbReference type="CDD" id="cd00010">
    <property type="entry name" value="AAI_LTSS"/>
    <property type="match status" value="1"/>
</dbReference>
<gene>
    <name evidence="15" type="ORF">ILEXP_LOCUS43992</name>
</gene>
<evidence type="ECO:0000256" key="2">
    <source>
        <dbReference type="ARBA" id="ARBA00009748"/>
    </source>
</evidence>
<evidence type="ECO:0000256" key="6">
    <source>
        <dbReference type="ARBA" id="ARBA00022729"/>
    </source>
</evidence>
<evidence type="ECO:0000256" key="8">
    <source>
        <dbReference type="ARBA" id="ARBA00023157"/>
    </source>
</evidence>
<keyword evidence="3" id="KW-0813">Transport</keyword>
<feature type="region of interest" description="Disordered" evidence="11">
    <location>
        <begin position="124"/>
        <end position="192"/>
    </location>
</feature>
<dbReference type="GO" id="GO:0098552">
    <property type="term" value="C:side of membrane"/>
    <property type="evidence" value="ECO:0007669"/>
    <property type="project" value="UniProtKB-KW"/>
</dbReference>
<dbReference type="PRINTS" id="PR00382">
    <property type="entry name" value="LIPIDTRNSFER"/>
</dbReference>
<evidence type="ECO:0000313" key="15">
    <source>
        <dbReference type="EMBL" id="CAK9174261.1"/>
    </source>
</evidence>
<evidence type="ECO:0000259" key="14">
    <source>
        <dbReference type="SMART" id="SM00499"/>
    </source>
</evidence>
<evidence type="ECO:0000313" key="16">
    <source>
        <dbReference type="Proteomes" id="UP001642360"/>
    </source>
</evidence>
<keyword evidence="9" id="KW-0325">Glycoprotein</keyword>
<comment type="subcellular location">
    <subcellularLocation>
        <location evidence="1">Cell membrane</location>
        <topology evidence="1">Lipid-anchor</topology>
        <topology evidence="1">GPI-anchor</topology>
    </subcellularLocation>
</comment>
<keyword evidence="12" id="KW-1133">Transmembrane helix</keyword>
<evidence type="ECO:0000256" key="12">
    <source>
        <dbReference type="SAM" id="Phobius"/>
    </source>
</evidence>
<feature type="signal peptide" evidence="13">
    <location>
        <begin position="1"/>
        <end position="22"/>
    </location>
</feature>
<keyword evidence="6 13" id="KW-0732">Signal</keyword>
<keyword evidence="12" id="KW-0812">Transmembrane</keyword>
<evidence type="ECO:0000256" key="11">
    <source>
        <dbReference type="SAM" id="MobiDB-lite"/>
    </source>
</evidence>
<evidence type="ECO:0000256" key="3">
    <source>
        <dbReference type="ARBA" id="ARBA00022448"/>
    </source>
</evidence>
<dbReference type="SUPFAM" id="SSF47699">
    <property type="entry name" value="Bifunctional inhibitor/lipid-transfer protein/seed storage 2S albumin"/>
    <property type="match status" value="1"/>
</dbReference>
<keyword evidence="5" id="KW-0336">GPI-anchor</keyword>
<dbReference type="Proteomes" id="UP001642360">
    <property type="component" value="Unassembled WGS sequence"/>
</dbReference>
<dbReference type="GO" id="GO:0005886">
    <property type="term" value="C:plasma membrane"/>
    <property type="evidence" value="ECO:0007669"/>
    <property type="project" value="UniProtKB-SubCell"/>
</dbReference>
<dbReference type="Gene3D" id="1.10.110.10">
    <property type="entry name" value="Plant lipid-transfer and hydrophobic proteins"/>
    <property type="match status" value="1"/>
</dbReference>
<keyword evidence="16" id="KW-1185">Reference proteome</keyword>
<evidence type="ECO:0000256" key="7">
    <source>
        <dbReference type="ARBA" id="ARBA00023121"/>
    </source>
</evidence>
<name>A0ABC8TXR6_9AQUA</name>
<comment type="caution">
    <text evidence="15">The sequence shown here is derived from an EMBL/GenBank/DDBJ whole genome shotgun (WGS) entry which is preliminary data.</text>
</comment>
<dbReference type="EMBL" id="CAUOFW020006314">
    <property type="protein sequence ID" value="CAK9174261.1"/>
    <property type="molecule type" value="Genomic_DNA"/>
</dbReference>
<keyword evidence="4" id="KW-1003">Cell membrane</keyword>
<feature type="domain" description="Bifunctional inhibitor/plant lipid transfer protein/seed storage helical" evidence="14">
    <location>
        <begin position="45"/>
        <end position="123"/>
    </location>
</feature>